<dbReference type="EMBL" id="CAEY01001892">
    <property type="status" value="NOT_ANNOTATED_CDS"/>
    <property type="molecule type" value="Genomic_DNA"/>
</dbReference>
<name>T1K9M2_TETUR</name>
<accession>T1K9M2</accession>
<feature type="compositionally biased region" description="Polar residues" evidence="1">
    <location>
        <begin position="312"/>
        <end position="325"/>
    </location>
</feature>
<feature type="region of interest" description="Disordered" evidence="1">
    <location>
        <begin position="200"/>
        <end position="325"/>
    </location>
</feature>
<feature type="signal peptide" evidence="2">
    <location>
        <begin position="1"/>
        <end position="19"/>
    </location>
</feature>
<keyword evidence="4" id="KW-1185">Reference proteome</keyword>
<evidence type="ECO:0000313" key="3">
    <source>
        <dbReference type="EnsemblMetazoa" id="tetur07g05450.1"/>
    </source>
</evidence>
<dbReference type="AlphaFoldDB" id="T1K9M2"/>
<organism evidence="3 4">
    <name type="scientific">Tetranychus urticae</name>
    <name type="common">Two-spotted spider mite</name>
    <dbReference type="NCBI Taxonomy" id="32264"/>
    <lineage>
        <taxon>Eukaryota</taxon>
        <taxon>Metazoa</taxon>
        <taxon>Ecdysozoa</taxon>
        <taxon>Arthropoda</taxon>
        <taxon>Chelicerata</taxon>
        <taxon>Arachnida</taxon>
        <taxon>Acari</taxon>
        <taxon>Acariformes</taxon>
        <taxon>Trombidiformes</taxon>
        <taxon>Prostigmata</taxon>
        <taxon>Eleutherengona</taxon>
        <taxon>Raphignathae</taxon>
        <taxon>Tetranychoidea</taxon>
        <taxon>Tetranychidae</taxon>
        <taxon>Tetranychus</taxon>
    </lineage>
</organism>
<dbReference type="OrthoDB" id="10452813at2759"/>
<proteinExistence type="predicted"/>
<gene>
    <name evidence="3" type="primary">107361642</name>
</gene>
<feature type="compositionally biased region" description="Acidic residues" evidence="1">
    <location>
        <begin position="90"/>
        <end position="116"/>
    </location>
</feature>
<evidence type="ECO:0000256" key="2">
    <source>
        <dbReference type="SAM" id="SignalP"/>
    </source>
</evidence>
<feature type="compositionally biased region" description="Low complexity" evidence="1">
    <location>
        <begin position="293"/>
        <end position="311"/>
    </location>
</feature>
<dbReference type="Proteomes" id="UP000015104">
    <property type="component" value="Unassembled WGS sequence"/>
</dbReference>
<reference evidence="4" key="1">
    <citation type="submission" date="2011-08" db="EMBL/GenBank/DDBJ databases">
        <authorList>
            <person name="Rombauts S."/>
        </authorList>
    </citation>
    <scope>NUCLEOTIDE SEQUENCE</scope>
    <source>
        <strain evidence="4">London</strain>
    </source>
</reference>
<evidence type="ECO:0000313" key="4">
    <source>
        <dbReference type="Proteomes" id="UP000015104"/>
    </source>
</evidence>
<feature type="compositionally biased region" description="Low complexity" evidence="1">
    <location>
        <begin position="203"/>
        <end position="225"/>
    </location>
</feature>
<dbReference type="OMA" id="NQAWPEP"/>
<feature type="chain" id="PRO_5004591395" evidence="2">
    <location>
        <begin position="20"/>
        <end position="325"/>
    </location>
</feature>
<feature type="compositionally biased region" description="Polar residues" evidence="1">
    <location>
        <begin position="239"/>
        <end position="261"/>
    </location>
</feature>
<dbReference type="EnsemblMetazoa" id="tetur07g05450.1">
    <property type="protein sequence ID" value="tetur07g05450.1"/>
    <property type="gene ID" value="tetur07g05450"/>
</dbReference>
<sequence>MEYLTQLSFLMGLISMASAGGLHLDFGVNLPPFVLHMPRFNLPPIKIAATFKPSTGSSPFAIKFPGISIATNHGHKQDSWWNQNQAWPEPEPEVEPYPESEPEPEPEPESEPEPEPEYYHHSNHGHHHSYDHWGKSAVKSYQHGKSHKDSWSSRARTTGNKAEPQHIYMKQSSMPKTSVFTGAQQANHQRKIVNAHMAAIRGSSSSSLSPSSSSSLPSQSLPSSSIDQSPPTAAEVDSWLSQMKSINAIPNQYELDSNSNPMDYERRRSSNAHAAPSKSLYNPPIDSHSKVDQTSSPQSSSIEISSENNTPKKQSMNRAQLKSNY</sequence>
<keyword evidence="2" id="KW-0732">Signal</keyword>
<dbReference type="KEGG" id="tut:107361642"/>
<dbReference type="HOGENOM" id="CLU_856117_0_0_1"/>
<feature type="region of interest" description="Disordered" evidence="1">
    <location>
        <begin position="78"/>
        <end position="162"/>
    </location>
</feature>
<protein>
    <submittedName>
        <fullName evidence="3">Uncharacterized protein</fullName>
    </submittedName>
</protein>
<evidence type="ECO:0000256" key="1">
    <source>
        <dbReference type="SAM" id="MobiDB-lite"/>
    </source>
</evidence>
<reference evidence="3" key="2">
    <citation type="submission" date="2015-06" db="UniProtKB">
        <authorList>
            <consortium name="EnsemblMetazoa"/>
        </authorList>
    </citation>
    <scope>IDENTIFICATION</scope>
</reference>